<evidence type="ECO:0000256" key="1">
    <source>
        <dbReference type="SAM" id="MobiDB-lite"/>
    </source>
</evidence>
<protein>
    <submittedName>
        <fullName evidence="2">Uncharacterized protein</fullName>
    </submittedName>
</protein>
<feature type="non-terminal residue" evidence="2">
    <location>
        <position position="1"/>
    </location>
</feature>
<evidence type="ECO:0000313" key="2">
    <source>
        <dbReference type="EMBL" id="CAA9510274.1"/>
    </source>
</evidence>
<accession>A0A6J4SZY0</accession>
<gene>
    <name evidence="2" type="ORF">AVDCRST_MAG31-1029</name>
</gene>
<feature type="compositionally biased region" description="Basic and acidic residues" evidence="1">
    <location>
        <begin position="74"/>
        <end position="84"/>
    </location>
</feature>
<dbReference type="EMBL" id="CADCWA010000057">
    <property type="protein sequence ID" value="CAA9510274.1"/>
    <property type="molecule type" value="Genomic_DNA"/>
</dbReference>
<feature type="compositionally biased region" description="Basic residues" evidence="1">
    <location>
        <begin position="27"/>
        <end position="38"/>
    </location>
</feature>
<organism evidence="2">
    <name type="scientific">uncultured Sphingomonas sp</name>
    <dbReference type="NCBI Taxonomy" id="158754"/>
    <lineage>
        <taxon>Bacteria</taxon>
        <taxon>Pseudomonadati</taxon>
        <taxon>Pseudomonadota</taxon>
        <taxon>Alphaproteobacteria</taxon>
        <taxon>Sphingomonadales</taxon>
        <taxon>Sphingomonadaceae</taxon>
        <taxon>Sphingomonas</taxon>
        <taxon>environmental samples</taxon>
    </lineage>
</organism>
<name>A0A6J4SZY0_9SPHN</name>
<proteinExistence type="predicted"/>
<feature type="non-terminal residue" evidence="2">
    <location>
        <position position="84"/>
    </location>
</feature>
<dbReference type="AlphaFoldDB" id="A0A6J4SZY0"/>
<reference evidence="2" key="1">
    <citation type="submission" date="2020-02" db="EMBL/GenBank/DDBJ databases">
        <authorList>
            <person name="Meier V. D."/>
        </authorList>
    </citation>
    <scope>NUCLEOTIDE SEQUENCE</scope>
    <source>
        <strain evidence="2">AVDCRST_MAG31</strain>
    </source>
</reference>
<sequence length="84" mass="9530">DQSLPPRADRHRRLVCRPARGADRVQARRAHRRRRARHPTGAGNDAPAFHGVPHRERRLPGEHAGLPPQSAPGRDQRADVYRPM</sequence>
<feature type="region of interest" description="Disordered" evidence="1">
    <location>
        <begin position="1"/>
        <end position="84"/>
    </location>
</feature>